<sequence length="223" mass="22365">MSGGNPRMAQRGATGGEWAGGGGLAGGAGSAGDSVEALLEQTGAHRRGHFRLTTGLHSDEFFLLAQAFQYPQVLEAIGAALAEALKNVLPAGMPVGAVAGPAVGGILLAHAVARCLPARSLFAEKDPGGGMAFKRGFRLEPGEPVVVVEDAVTTGGSVRKTMEAVTAAGGRVVAVGAVVDRSGGAVDFGVPFAALLARSVAAYPPGDCPLCRQGVPLQDLKRG</sequence>
<dbReference type="InterPro" id="IPR000836">
    <property type="entry name" value="PRTase_dom"/>
</dbReference>
<keyword evidence="10" id="KW-1185">Reference proteome</keyword>
<feature type="binding site" evidence="7">
    <location>
        <position position="153"/>
    </location>
    <ligand>
        <name>orotate</name>
        <dbReference type="ChEBI" id="CHEBI:30839"/>
    </ligand>
</feature>
<dbReference type="GO" id="GO:0044205">
    <property type="term" value="P:'de novo' UMP biosynthetic process"/>
    <property type="evidence" value="ECO:0007669"/>
    <property type="project" value="UniProtKB-UniRule"/>
</dbReference>
<dbReference type="NCBIfam" id="TIGR01367">
    <property type="entry name" value="pyrE_Therm"/>
    <property type="match status" value="1"/>
</dbReference>
<comment type="caution">
    <text evidence="7">Lacks conserved residue(s) required for the propagation of feature annotation.</text>
</comment>
<dbReference type="Pfam" id="PF00156">
    <property type="entry name" value="Pribosyltran"/>
    <property type="match status" value="1"/>
</dbReference>
<dbReference type="InterPro" id="IPR023031">
    <property type="entry name" value="OPRT"/>
</dbReference>
<comment type="pathway">
    <text evidence="1 7">Pyrimidine metabolism; UMP biosynthesis via de novo pathway; UMP from orotate: step 1/2.</text>
</comment>
<keyword evidence="3 7" id="KW-0328">Glycosyltransferase</keyword>
<dbReference type="GO" id="GO:0004588">
    <property type="term" value="F:orotate phosphoribosyltransferase activity"/>
    <property type="evidence" value="ECO:0007669"/>
    <property type="project" value="UniProtKB-UniRule"/>
</dbReference>
<dbReference type="InterPro" id="IPR029057">
    <property type="entry name" value="PRTase-like"/>
</dbReference>
<organism evidence="9 10">
    <name type="scientific">Thermaerobacter subterraneus DSM 13965</name>
    <dbReference type="NCBI Taxonomy" id="867903"/>
    <lineage>
        <taxon>Bacteria</taxon>
        <taxon>Bacillati</taxon>
        <taxon>Bacillota</taxon>
        <taxon>Clostridia</taxon>
        <taxon>Eubacteriales</taxon>
        <taxon>Clostridiales Family XVII. Incertae Sedis</taxon>
        <taxon>Thermaerobacter</taxon>
    </lineage>
</organism>
<evidence type="ECO:0000256" key="4">
    <source>
        <dbReference type="ARBA" id="ARBA00022679"/>
    </source>
</evidence>
<feature type="binding site" description="in other chain" evidence="7">
    <location>
        <position position="125"/>
    </location>
    <ligand>
        <name>5-phospho-alpha-D-ribose 1-diphosphate</name>
        <dbReference type="ChEBI" id="CHEBI:58017"/>
        <note>ligand shared between dimeric partners</note>
    </ligand>
</feature>
<dbReference type="GO" id="GO:0000287">
    <property type="term" value="F:magnesium ion binding"/>
    <property type="evidence" value="ECO:0007669"/>
    <property type="project" value="UniProtKB-UniRule"/>
</dbReference>
<feature type="domain" description="Phosphoribosyltransferase" evidence="8">
    <location>
        <begin position="71"/>
        <end position="184"/>
    </location>
</feature>
<dbReference type="RefSeq" id="WP_006903102.1">
    <property type="nucleotide sequence ID" value="NZ_JH976535.1"/>
</dbReference>
<dbReference type="PANTHER" id="PTHR19278">
    <property type="entry name" value="OROTATE PHOSPHORIBOSYLTRANSFERASE"/>
    <property type="match status" value="1"/>
</dbReference>
<name>K6Q1Q7_9FIRM</name>
<comment type="catalytic activity">
    <reaction evidence="7">
        <text>orotidine 5'-phosphate + diphosphate = orotate + 5-phospho-alpha-D-ribose 1-diphosphate</text>
        <dbReference type="Rhea" id="RHEA:10380"/>
        <dbReference type="ChEBI" id="CHEBI:30839"/>
        <dbReference type="ChEBI" id="CHEBI:33019"/>
        <dbReference type="ChEBI" id="CHEBI:57538"/>
        <dbReference type="ChEBI" id="CHEBI:58017"/>
        <dbReference type="EC" id="2.4.2.10"/>
    </reaction>
</comment>
<dbReference type="Gene3D" id="3.40.50.2020">
    <property type="match status" value="1"/>
</dbReference>
<dbReference type="EC" id="2.4.2.10" evidence="2 7"/>
<evidence type="ECO:0000256" key="6">
    <source>
        <dbReference type="ARBA" id="ARBA00022975"/>
    </source>
</evidence>
<feature type="binding site" description="in other chain" evidence="7">
    <location>
        <begin position="149"/>
        <end position="157"/>
    </location>
    <ligand>
        <name>5-phospho-alpha-D-ribose 1-diphosphate</name>
        <dbReference type="ChEBI" id="CHEBI:58017"/>
        <note>ligand shared between dimeric partners</note>
    </ligand>
</feature>
<dbReference type="UniPathway" id="UPA00070">
    <property type="reaction ID" value="UER00119"/>
</dbReference>
<evidence type="ECO:0000313" key="10">
    <source>
        <dbReference type="Proteomes" id="UP000005710"/>
    </source>
</evidence>
<keyword evidence="5 7" id="KW-0460">Magnesium</keyword>
<dbReference type="eggNOG" id="COG0461">
    <property type="taxonomic scope" value="Bacteria"/>
</dbReference>
<gene>
    <name evidence="7" type="primary">pyrE</name>
    <name evidence="9" type="ORF">ThesuDRAFT_00827</name>
</gene>
<dbReference type="Proteomes" id="UP000005710">
    <property type="component" value="Unassembled WGS sequence"/>
</dbReference>
<reference evidence="9" key="1">
    <citation type="submission" date="2010-10" db="EMBL/GenBank/DDBJ databases">
        <authorList>
            <consortium name="US DOE Joint Genome Institute (JGI-PGF)"/>
            <person name="Lucas S."/>
            <person name="Copeland A."/>
            <person name="Lapidus A."/>
            <person name="Bruce D."/>
            <person name="Goodwin L."/>
            <person name="Pitluck S."/>
            <person name="Kyrpides N."/>
            <person name="Mavromatis K."/>
            <person name="Detter J.C."/>
            <person name="Han C."/>
            <person name="Land M."/>
            <person name="Hauser L."/>
            <person name="Markowitz V."/>
            <person name="Cheng J.-F."/>
            <person name="Hugenholtz P."/>
            <person name="Woyke T."/>
            <person name="Wu D."/>
            <person name="Pukall R."/>
            <person name="Wahrenburg C."/>
            <person name="Brambilla E."/>
            <person name="Klenk H.-P."/>
            <person name="Eisen J.A."/>
        </authorList>
    </citation>
    <scope>NUCLEOTIDE SEQUENCE [LARGE SCALE GENOMIC DNA]</scope>
    <source>
        <strain evidence="9">DSM 13965</strain>
    </source>
</reference>
<keyword evidence="4 7" id="KW-0808">Transferase</keyword>
<comment type="caution">
    <text evidence="9">The sequence shown here is derived from an EMBL/GenBank/DDBJ whole genome shotgun (WGS) entry which is preliminary data.</text>
</comment>
<keyword evidence="6 7" id="KW-0665">Pyrimidine biosynthesis</keyword>
<dbReference type="PANTHER" id="PTHR19278:SF9">
    <property type="entry name" value="URIDINE 5'-MONOPHOSPHATE SYNTHASE"/>
    <property type="match status" value="1"/>
</dbReference>
<dbReference type="GO" id="GO:0019856">
    <property type="term" value="P:pyrimidine nucleobase biosynthetic process"/>
    <property type="evidence" value="ECO:0007669"/>
    <property type="project" value="InterPro"/>
</dbReference>
<accession>K6Q1Q7</accession>
<dbReference type="SUPFAM" id="SSF53271">
    <property type="entry name" value="PRTase-like"/>
    <property type="match status" value="1"/>
</dbReference>
<evidence type="ECO:0000256" key="7">
    <source>
        <dbReference type="HAMAP-Rule" id="MF_01208"/>
    </source>
</evidence>
<evidence type="ECO:0000256" key="5">
    <source>
        <dbReference type="ARBA" id="ARBA00022842"/>
    </source>
</evidence>
<dbReference type="AlphaFoldDB" id="K6Q1Q7"/>
<dbReference type="EMBL" id="AENY02000002">
    <property type="protein sequence ID" value="EKP95098.1"/>
    <property type="molecule type" value="Genomic_DNA"/>
</dbReference>
<dbReference type="HAMAP" id="MF_01208">
    <property type="entry name" value="PyrE"/>
    <property type="match status" value="1"/>
</dbReference>
<reference evidence="9" key="2">
    <citation type="submission" date="2012-10" db="EMBL/GenBank/DDBJ databases">
        <title>Improved high-quality draft of Thermaerobacter subterraneus C21, DSM 13965.</title>
        <authorList>
            <consortium name="DOE Joint Genome Institute"/>
            <person name="Eisen J."/>
            <person name="Huntemann M."/>
            <person name="Wei C.-L."/>
            <person name="Han J."/>
            <person name="Detter J.C."/>
            <person name="Han C."/>
            <person name="Tapia R."/>
            <person name="Chen A."/>
            <person name="Kyrpides N."/>
            <person name="Mavromatis K."/>
            <person name="Markowitz V."/>
            <person name="Szeto E."/>
            <person name="Ivanova N."/>
            <person name="Mikhailova N."/>
            <person name="Ovchinnikova G."/>
            <person name="Pagani I."/>
            <person name="Pati A."/>
            <person name="Goodwin L."/>
            <person name="Nordberg H.P."/>
            <person name="Cantor M.N."/>
            <person name="Hua S.X."/>
            <person name="Woyke T."/>
            <person name="Eisen J."/>
            <person name="Klenk H.-P."/>
        </authorList>
    </citation>
    <scope>NUCLEOTIDE SEQUENCE [LARGE SCALE GENOMIC DNA]</scope>
    <source>
        <strain evidence="9">DSM 13965</strain>
    </source>
</reference>
<dbReference type="STRING" id="867903.ThesuDRAFT_00827"/>
<comment type="function">
    <text evidence="7">Catalyzes the transfer of a ribosyl phosphate group from 5-phosphoribose 1-diphosphate to orotate, leading to the formation of orotidine monophosphate (OMP).</text>
</comment>
<evidence type="ECO:0000313" key="9">
    <source>
        <dbReference type="EMBL" id="EKP95098.1"/>
    </source>
</evidence>
<evidence type="ECO:0000259" key="8">
    <source>
        <dbReference type="Pfam" id="PF00156"/>
    </source>
</evidence>
<feature type="binding site" evidence="7">
    <location>
        <position position="181"/>
    </location>
    <ligand>
        <name>orotate</name>
        <dbReference type="ChEBI" id="CHEBI:30839"/>
    </ligand>
</feature>
<proteinExistence type="inferred from homology"/>
<comment type="similarity">
    <text evidence="7">Belongs to the purine/pyrimidine phosphoribosyltransferase family. PyrE subfamily.</text>
</comment>
<protein>
    <recommendedName>
        <fullName evidence="2 7">Orotate phosphoribosyltransferase</fullName>
        <shortName evidence="7">OPRT</shortName>
        <shortName evidence="7">OPRTase</shortName>
        <ecNumber evidence="2 7">2.4.2.10</ecNumber>
    </recommendedName>
</protein>
<evidence type="ECO:0000256" key="1">
    <source>
        <dbReference type="ARBA" id="ARBA00004889"/>
    </source>
</evidence>
<evidence type="ECO:0000256" key="3">
    <source>
        <dbReference type="ARBA" id="ARBA00022676"/>
    </source>
</evidence>
<evidence type="ECO:0000256" key="2">
    <source>
        <dbReference type="ARBA" id="ARBA00011971"/>
    </source>
</evidence>
<feature type="binding site" evidence="7">
    <location>
        <begin position="61"/>
        <end position="62"/>
    </location>
    <ligand>
        <name>orotate</name>
        <dbReference type="ChEBI" id="CHEBI:30839"/>
    </ligand>
</feature>
<comment type="cofactor">
    <cofactor evidence="7">
        <name>Mg(2+)</name>
        <dbReference type="ChEBI" id="CHEBI:18420"/>
    </cofactor>
</comment>
<dbReference type="CDD" id="cd06223">
    <property type="entry name" value="PRTases_typeI"/>
    <property type="match status" value="1"/>
</dbReference>
<comment type="subunit">
    <text evidence="7">Homodimer.</text>
</comment>
<dbReference type="HOGENOM" id="CLU_074878_3_0_9"/>
<dbReference type="InterPro" id="IPR006273">
    <property type="entry name" value="Orotate_PRibTrfase_bac"/>
</dbReference>